<dbReference type="InterPro" id="IPR036565">
    <property type="entry name" value="Mur-like_cat_sf"/>
</dbReference>
<dbReference type="InterPro" id="IPR011761">
    <property type="entry name" value="ATP-grasp"/>
</dbReference>
<dbReference type="Pfam" id="PF08245">
    <property type="entry name" value="Mur_ligase_M"/>
    <property type="match status" value="1"/>
</dbReference>
<evidence type="ECO:0000256" key="13">
    <source>
        <dbReference type="ARBA" id="ARBA00048425"/>
    </source>
</evidence>
<protein>
    <recommendedName>
        <fullName evidence="7">Cyanophycin synthetase</fullName>
        <ecNumber evidence="6">6.3.2.29</ecNumber>
        <ecNumber evidence="5">6.3.2.30</ecNumber>
    </recommendedName>
    <alternativeName>
        <fullName evidence="11">Cyanophycin synthase</fullName>
    </alternativeName>
</protein>
<dbReference type="STRING" id="1121307.CLCY_5c00610"/>
<dbReference type="PANTHER" id="PTHR23135:SF18">
    <property type="entry name" value="CYANOPHYCIN SYNTHETASE"/>
    <property type="match status" value="1"/>
</dbReference>
<sequence length="875" mass="96030">MKIIDQKIYTGRNIYSHRVCMKLTVDVGDLCDTPTKDIKGFNTRLLNALPGLKSHSCCRGYAGGFLERLDEGTYLPHVLEHSIIEMQLSLGFKKIKYGKARQQSGSIYNVIFEYELEKAGILCAEYALKCFNEFINDSDFDMDTAIKKIEEKISKYRLGASTKSIYNEARKRGIPVNRIGSGSILQLGYGKSQKRISATITDNTSCIGVDISCDKALTRDILSDLSIPIPRGGLAESESELIDLCNEIGYPIVIKPIDGSKGRGITVNINSDEEAIIAYRKASEVNTKVVVEGYVKGRDYRLLVIDKKVVAASLKLPPHVVGNGEDTVEDLIYMENENPLRGYGHEKPLTKIEIDDGIINHLKASNRDLNTVPKRDEVVYLRNNANLSTGGTSKDCTEKVHNETIDIAIRAVEAIGLDVAGVDICTEDISKPLRESGGAILEINAAPGIRMHIHPCSGKERNVASHILDYMYKDEEKAIPIVSITGTNGKTTTTRMVAHALSLNGHFTGMTTTSGIYLDGRCIEKGDTTGPDSAKVILMDKRVEAAVLETARGGMLRRGLGYDLSDVGVVTNITEDHLGIDGINTLEDLAYVKSLVLEAVRDDGYAVINADDPHVNMLTERVPDSVNIVYFSSNADNLIIKKHILDGKSAVFLRDNYICISKDESIEPIVDITEVPCTMEGKLLHNIENSLCAVATLTSLKLEKGVIEKSLKTFLSDETTNPGRFNIYKIEGFNVIVDYGHNIDAYIKVINSVKAFNSNRYIGVIGVPGDRDDESMVSIGEIAGNGFDYVYIKEDGDRRGRKVGETASLLEAGVSKHKSRDDYSVIIKEDEALISAMESANEGDTIVVFYEDLDLVVNTIKSYKLGSTKSEGAIS</sequence>
<organism evidence="16 17">
    <name type="scientific">Clostridium cylindrosporum DSM 605</name>
    <dbReference type="NCBI Taxonomy" id="1121307"/>
    <lineage>
        <taxon>Bacteria</taxon>
        <taxon>Bacillati</taxon>
        <taxon>Bacillota</taxon>
        <taxon>Clostridia</taxon>
        <taxon>Eubacteriales</taxon>
        <taxon>Clostridiaceae</taxon>
        <taxon>Clostridium</taxon>
    </lineage>
</organism>
<dbReference type="Gene3D" id="3.40.1190.10">
    <property type="entry name" value="Mur-like, catalytic domain"/>
    <property type="match status" value="1"/>
</dbReference>
<dbReference type="InterPro" id="IPR011810">
    <property type="entry name" value="Cya_phycin_syn"/>
</dbReference>
<evidence type="ECO:0000313" key="16">
    <source>
        <dbReference type="EMBL" id="KMT22822.1"/>
    </source>
</evidence>
<dbReference type="OrthoDB" id="9803907at2"/>
<evidence type="ECO:0000256" key="4">
    <source>
        <dbReference type="ARBA" id="ARBA00011738"/>
    </source>
</evidence>
<dbReference type="EC" id="6.3.2.30" evidence="5"/>
<dbReference type="SUPFAM" id="SSF56059">
    <property type="entry name" value="Glutathione synthetase ATP-binding domain-like"/>
    <property type="match status" value="1"/>
</dbReference>
<dbReference type="InterPro" id="IPR004101">
    <property type="entry name" value="Mur_ligase_C"/>
</dbReference>
<comment type="catalytic activity">
    <reaction evidence="12">
        <text>[L-4-(L-arginin-2-N-yl)aspartate](n)-L-aspartate + L-arginine + ATP = [L-4-(L-arginin-2-N-yl)aspartate](n+1) + ADP + phosphate + H(+)</text>
        <dbReference type="Rhea" id="RHEA:23888"/>
        <dbReference type="Rhea" id="RHEA-COMP:13732"/>
        <dbReference type="Rhea" id="RHEA-COMP:13733"/>
        <dbReference type="ChEBI" id="CHEBI:15378"/>
        <dbReference type="ChEBI" id="CHEBI:30616"/>
        <dbReference type="ChEBI" id="CHEBI:32682"/>
        <dbReference type="ChEBI" id="CHEBI:43474"/>
        <dbReference type="ChEBI" id="CHEBI:137986"/>
        <dbReference type="ChEBI" id="CHEBI:137990"/>
        <dbReference type="ChEBI" id="CHEBI:456216"/>
        <dbReference type="EC" id="6.3.2.30"/>
    </reaction>
</comment>
<comment type="catalytic activity">
    <reaction evidence="13">
        <text>[L-4-(L-arginin-2-N-yl)aspartate](n) + L-aspartate + ATP = [L-4-(L-arginin-2-N-yl)aspartate](n)-L-aspartate + ADP + phosphate + H(+)</text>
        <dbReference type="Rhea" id="RHEA:13277"/>
        <dbReference type="Rhea" id="RHEA-COMP:13728"/>
        <dbReference type="Rhea" id="RHEA-COMP:13733"/>
        <dbReference type="ChEBI" id="CHEBI:15378"/>
        <dbReference type="ChEBI" id="CHEBI:29991"/>
        <dbReference type="ChEBI" id="CHEBI:30616"/>
        <dbReference type="ChEBI" id="CHEBI:43474"/>
        <dbReference type="ChEBI" id="CHEBI:137986"/>
        <dbReference type="ChEBI" id="CHEBI:137990"/>
        <dbReference type="ChEBI" id="CHEBI:456216"/>
        <dbReference type="EC" id="6.3.2.29"/>
    </reaction>
</comment>
<dbReference type="NCBIfam" id="TIGR02068">
    <property type="entry name" value="cya_phycin_syn"/>
    <property type="match status" value="1"/>
</dbReference>
<accession>A0A0J8DAE4</accession>
<dbReference type="RefSeq" id="WP_048569558.1">
    <property type="nucleotide sequence ID" value="NZ_LFVU01000004.1"/>
</dbReference>
<dbReference type="Proteomes" id="UP000036756">
    <property type="component" value="Unassembled WGS sequence"/>
</dbReference>
<evidence type="ECO:0000256" key="2">
    <source>
        <dbReference type="ARBA" id="ARBA00004752"/>
    </source>
</evidence>
<dbReference type="InterPro" id="IPR013651">
    <property type="entry name" value="ATP-grasp_RimK-type"/>
</dbReference>
<dbReference type="InterPro" id="IPR013221">
    <property type="entry name" value="Mur_ligase_cen"/>
</dbReference>
<evidence type="ECO:0000259" key="15">
    <source>
        <dbReference type="PROSITE" id="PS50975"/>
    </source>
</evidence>
<comment type="function">
    <text evidence="1">Catalyzes the ATP-dependent polymerization of arginine and aspartate to multi-L-arginyl-poly-L-aspartic acid (cyanophycin; a water-insoluble reserve polymer).</text>
</comment>
<dbReference type="PATRIC" id="fig|1121307.3.peg.1993"/>
<evidence type="ECO:0000256" key="7">
    <source>
        <dbReference type="ARBA" id="ARBA00022036"/>
    </source>
</evidence>
<dbReference type="AlphaFoldDB" id="A0A0J8DAE4"/>
<evidence type="ECO:0000256" key="5">
    <source>
        <dbReference type="ARBA" id="ARBA00012968"/>
    </source>
</evidence>
<comment type="subunit">
    <text evidence="4">Homodimer.</text>
</comment>
<name>A0A0J8DAE4_CLOCY</name>
<evidence type="ECO:0000256" key="12">
    <source>
        <dbReference type="ARBA" id="ARBA00048094"/>
    </source>
</evidence>
<dbReference type="Gene3D" id="3.90.190.20">
    <property type="entry name" value="Mur ligase, C-terminal domain"/>
    <property type="match status" value="1"/>
</dbReference>
<reference evidence="16 17" key="1">
    <citation type="submission" date="2015-06" db="EMBL/GenBank/DDBJ databases">
        <title>Draft genome sequence of the purine-degrading Clostridium cylindrosporum HC-1 (DSM 605).</title>
        <authorList>
            <person name="Poehlein A."/>
            <person name="Schiel-Bengelsdorf B."/>
            <person name="Bengelsdorf F."/>
            <person name="Daniel R."/>
            <person name="Duerre P."/>
        </authorList>
    </citation>
    <scope>NUCLEOTIDE SEQUENCE [LARGE SCALE GENOMIC DNA]</scope>
    <source>
        <strain evidence="16 17">DSM 605</strain>
    </source>
</reference>
<dbReference type="Pfam" id="PF08443">
    <property type="entry name" value="RimK"/>
    <property type="match status" value="2"/>
</dbReference>
<dbReference type="InterPro" id="IPR036615">
    <property type="entry name" value="Mur_ligase_C_dom_sf"/>
</dbReference>
<evidence type="ECO:0000256" key="10">
    <source>
        <dbReference type="ARBA" id="ARBA00022840"/>
    </source>
</evidence>
<keyword evidence="17" id="KW-1185">Reference proteome</keyword>
<evidence type="ECO:0000256" key="9">
    <source>
        <dbReference type="ARBA" id="ARBA00022741"/>
    </source>
</evidence>
<dbReference type="Pfam" id="PF18921">
    <property type="entry name" value="Cyanophycin_syn"/>
    <property type="match status" value="1"/>
</dbReference>
<gene>
    <name evidence="16" type="primary">cphA</name>
    <name evidence="16" type="ORF">CLCY_5c00610</name>
</gene>
<dbReference type="Gene3D" id="3.30.470.20">
    <property type="entry name" value="ATP-grasp fold, B domain"/>
    <property type="match status" value="2"/>
</dbReference>
<comment type="pathway">
    <text evidence="2">Cell wall biogenesis; peptidoglycan biosynthesis.</text>
</comment>
<dbReference type="GO" id="GO:0005524">
    <property type="term" value="F:ATP binding"/>
    <property type="evidence" value="ECO:0007669"/>
    <property type="project" value="UniProtKB-UniRule"/>
</dbReference>
<dbReference type="EC" id="6.3.2.29" evidence="6"/>
<feature type="domain" description="ATP-grasp" evidence="15">
    <location>
        <begin position="219"/>
        <end position="472"/>
    </location>
</feature>
<evidence type="ECO:0000256" key="8">
    <source>
        <dbReference type="ARBA" id="ARBA00022598"/>
    </source>
</evidence>
<keyword evidence="9 14" id="KW-0547">Nucleotide-binding</keyword>
<dbReference type="GO" id="GO:0046872">
    <property type="term" value="F:metal ion binding"/>
    <property type="evidence" value="ECO:0007669"/>
    <property type="project" value="InterPro"/>
</dbReference>
<dbReference type="InterPro" id="IPR044019">
    <property type="entry name" value="Cyanophycin_syn_N"/>
</dbReference>
<evidence type="ECO:0000313" key="17">
    <source>
        <dbReference type="Proteomes" id="UP000036756"/>
    </source>
</evidence>
<evidence type="ECO:0000256" key="6">
    <source>
        <dbReference type="ARBA" id="ARBA00013005"/>
    </source>
</evidence>
<evidence type="ECO:0000256" key="3">
    <source>
        <dbReference type="ARBA" id="ARBA00009060"/>
    </source>
</evidence>
<dbReference type="GO" id="GO:0071161">
    <property type="term" value="F:cyanophycin synthetase activity (L-arginine-adding)"/>
    <property type="evidence" value="ECO:0007669"/>
    <property type="project" value="UniProtKB-EC"/>
</dbReference>
<dbReference type="GO" id="GO:0071160">
    <property type="term" value="F:cyanophycin synthetase activity (L-aspartate-adding)"/>
    <property type="evidence" value="ECO:0007669"/>
    <property type="project" value="UniProtKB-EC"/>
</dbReference>
<dbReference type="SUPFAM" id="SSF53623">
    <property type="entry name" value="MurD-like peptide ligases, catalytic domain"/>
    <property type="match status" value="1"/>
</dbReference>
<keyword evidence="10 14" id="KW-0067">ATP-binding</keyword>
<keyword evidence="8 16" id="KW-0436">Ligase</keyword>
<dbReference type="PROSITE" id="PS50975">
    <property type="entry name" value="ATP_GRASP"/>
    <property type="match status" value="1"/>
</dbReference>
<dbReference type="Pfam" id="PF02875">
    <property type="entry name" value="Mur_ligase_C"/>
    <property type="match status" value="1"/>
</dbReference>
<dbReference type="EMBL" id="LFVU01000004">
    <property type="protein sequence ID" value="KMT22822.1"/>
    <property type="molecule type" value="Genomic_DNA"/>
</dbReference>
<dbReference type="NCBIfam" id="NF010623">
    <property type="entry name" value="PRK14016.1"/>
    <property type="match status" value="1"/>
</dbReference>
<proteinExistence type="inferred from homology"/>
<evidence type="ECO:0000256" key="11">
    <source>
        <dbReference type="ARBA" id="ARBA00031353"/>
    </source>
</evidence>
<dbReference type="SUPFAM" id="SSF53244">
    <property type="entry name" value="MurD-like peptide ligases, peptide-binding domain"/>
    <property type="match status" value="1"/>
</dbReference>
<evidence type="ECO:0000256" key="14">
    <source>
        <dbReference type="PROSITE-ProRule" id="PRU00409"/>
    </source>
</evidence>
<comment type="similarity">
    <text evidence="3">In the C-terminal section; belongs to the MurCDEF family.</text>
</comment>
<dbReference type="PANTHER" id="PTHR23135">
    <property type="entry name" value="MUR LIGASE FAMILY MEMBER"/>
    <property type="match status" value="1"/>
</dbReference>
<evidence type="ECO:0000256" key="1">
    <source>
        <dbReference type="ARBA" id="ARBA00003184"/>
    </source>
</evidence>
<comment type="caution">
    <text evidence="16">The sequence shown here is derived from an EMBL/GenBank/DDBJ whole genome shotgun (WGS) entry which is preliminary data.</text>
</comment>